<dbReference type="GO" id="GO:0005829">
    <property type="term" value="C:cytosol"/>
    <property type="evidence" value="ECO:0007669"/>
    <property type="project" value="TreeGrafter"/>
</dbReference>
<reference evidence="17 18" key="1">
    <citation type="journal article" date="2014" name="Genome Announc.">
        <title>Complete Genome Sequences of Fish Pathogenic Weissella ceti Strains WS74 and WS105.</title>
        <authorList>
            <person name="Figueiredo H.C."/>
            <person name="Leal C.A."/>
            <person name="Dorella F.A."/>
            <person name="Carvalho A.F."/>
            <person name="Soares S.C."/>
            <person name="Pereira F.L."/>
            <person name="Azevedo V.A."/>
        </authorList>
    </citation>
    <scope>NUCLEOTIDE SEQUENCE [LARGE SCALE GENOMIC DNA]</scope>
    <source>
        <strain evidence="17 18">WS74</strain>
    </source>
</reference>
<dbReference type="EMBL" id="CP009223">
    <property type="protein sequence ID" value="AIM62496.1"/>
    <property type="molecule type" value="Genomic_DNA"/>
</dbReference>
<dbReference type="CDD" id="cd06223">
    <property type="entry name" value="PRTases_typeI"/>
    <property type="match status" value="1"/>
</dbReference>
<evidence type="ECO:0000256" key="8">
    <source>
        <dbReference type="ARBA" id="ARBA00022676"/>
    </source>
</evidence>
<dbReference type="InterPro" id="IPR000836">
    <property type="entry name" value="PRTase_dom"/>
</dbReference>
<proteinExistence type="inferred from homology"/>
<comment type="subcellular location">
    <subcellularLocation>
        <location evidence="3 16">Cytoplasm</location>
    </subcellularLocation>
</comment>
<keyword evidence="8 16" id="KW-0328">Glycosyltransferase</keyword>
<accession>A0A075TZ35</accession>
<dbReference type="GO" id="GO:0004422">
    <property type="term" value="F:hypoxanthine phosphoribosyltransferase activity"/>
    <property type="evidence" value="ECO:0007669"/>
    <property type="project" value="InterPro"/>
</dbReference>
<keyword evidence="11 16" id="KW-0660">Purine salvage</keyword>
<evidence type="ECO:0000256" key="16">
    <source>
        <dbReference type="RuleBase" id="RU364099"/>
    </source>
</evidence>
<dbReference type="EC" id="2.4.2.8" evidence="16"/>
<protein>
    <recommendedName>
        <fullName evidence="16">Hypoxanthine phosphoribosyltransferase</fullName>
        <ecNumber evidence="16">2.4.2.8</ecNumber>
    </recommendedName>
</protein>
<keyword evidence="18" id="KW-1185">Reference proteome</keyword>
<comment type="pathway">
    <text evidence="5">Purine metabolism; GMP biosynthesis via salvage pathway; GMP from guanine: step 1/1.</text>
</comment>
<dbReference type="InterPro" id="IPR050408">
    <property type="entry name" value="HGPRT"/>
</dbReference>
<dbReference type="InterPro" id="IPR029057">
    <property type="entry name" value="PRTase-like"/>
</dbReference>
<dbReference type="GO" id="GO:0006166">
    <property type="term" value="P:purine ribonucleoside salvage"/>
    <property type="evidence" value="ECO:0007669"/>
    <property type="project" value="UniProtKB-KW"/>
</dbReference>
<evidence type="ECO:0000256" key="7">
    <source>
        <dbReference type="ARBA" id="ARBA00022490"/>
    </source>
</evidence>
<dbReference type="UniPathway" id="UPA00591">
    <property type="reaction ID" value="UER00648"/>
</dbReference>
<dbReference type="AlphaFoldDB" id="A0A075TZ35"/>
<dbReference type="GO" id="GO:0000166">
    <property type="term" value="F:nucleotide binding"/>
    <property type="evidence" value="ECO:0007669"/>
    <property type="project" value="UniProtKB-KW"/>
</dbReference>
<evidence type="ECO:0000256" key="9">
    <source>
        <dbReference type="ARBA" id="ARBA00022679"/>
    </source>
</evidence>
<comment type="catalytic activity">
    <reaction evidence="14">
        <text>GMP + diphosphate = guanine + 5-phospho-alpha-D-ribose 1-diphosphate</text>
        <dbReference type="Rhea" id="RHEA:25424"/>
        <dbReference type="ChEBI" id="CHEBI:16235"/>
        <dbReference type="ChEBI" id="CHEBI:33019"/>
        <dbReference type="ChEBI" id="CHEBI:58017"/>
        <dbReference type="ChEBI" id="CHEBI:58115"/>
        <dbReference type="EC" id="2.4.2.8"/>
    </reaction>
    <physiologicalReaction direction="right-to-left" evidence="14">
        <dbReference type="Rhea" id="RHEA:25426"/>
    </physiologicalReaction>
</comment>
<evidence type="ECO:0000256" key="14">
    <source>
        <dbReference type="ARBA" id="ARBA00048811"/>
    </source>
</evidence>
<dbReference type="RefSeq" id="WP_009495377.1">
    <property type="nucleotide sequence ID" value="NZ_CP009223.1"/>
</dbReference>
<keyword evidence="10 16" id="KW-0479">Metal-binding</keyword>
<evidence type="ECO:0000256" key="15">
    <source>
        <dbReference type="ARBA" id="ARBA00049402"/>
    </source>
</evidence>
<evidence type="ECO:0000313" key="17">
    <source>
        <dbReference type="EMBL" id="AIM62496.1"/>
    </source>
</evidence>
<evidence type="ECO:0000256" key="3">
    <source>
        <dbReference type="ARBA" id="ARBA00004496"/>
    </source>
</evidence>
<evidence type="ECO:0000256" key="10">
    <source>
        <dbReference type="ARBA" id="ARBA00022723"/>
    </source>
</evidence>
<dbReference type="GO" id="GO:0052657">
    <property type="term" value="F:guanine phosphoribosyltransferase activity"/>
    <property type="evidence" value="ECO:0007669"/>
    <property type="project" value="UniProtKB-ARBA"/>
</dbReference>
<dbReference type="PANTHER" id="PTHR43340">
    <property type="entry name" value="HYPOXANTHINE-GUANINE PHOSPHORIBOSYLTRANSFERASE"/>
    <property type="match status" value="1"/>
</dbReference>
<dbReference type="GO" id="GO:0006178">
    <property type="term" value="P:guanine salvage"/>
    <property type="evidence" value="ECO:0007669"/>
    <property type="project" value="TreeGrafter"/>
</dbReference>
<comment type="catalytic activity">
    <reaction evidence="15">
        <text>IMP + diphosphate = hypoxanthine + 5-phospho-alpha-D-ribose 1-diphosphate</text>
        <dbReference type="Rhea" id="RHEA:17973"/>
        <dbReference type="ChEBI" id="CHEBI:17368"/>
        <dbReference type="ChEBI" id="CHEBI:33019"/>
        <dbReference type="ChEBI" id="CHEBI:58017"/>
        <dbReference type="ChEBI" id="CHEBI:58053"/>
        <dbReference type="EC" id="2.4.2.8"/>
    </reaction>
    <physiologicalReaction direction="right-to-left" evidence="15">
        <dbReference type="Rhea" id="RHEA:17975"/>
    </physiologicalReaction>
</comment>
<evidence type="ECO:0000256" key="1">
    <source>
        <dbReference type="ARBA" id="ARBA00001946"/>
    </source>
</evidence>
<evidence type="ECO:0000256" key="6">
    <source>
        <dbReference type="ARBA" id="ARBA00008391"/>
    </source>
</evidence>
<dbReference type="FunFam" id="3.40.50.2020:FF:000006">
    <property type="entry name" value="Hypoxanthine phosphoribosyltransferase"/>
    <property type="match status" value="1"/>
</dbReference>
<comment type="function">
    <text evidence="2">Purine salvage pathway enzyme that catalyzes the transfer of the ribosyl-5-phosphate group from 5-phospho-alpha-D-ribose 1-diphosphate (PRPP) to the N9 position of the 6-oxopurines hypoxanthine and guanine to form the corresponding ribonucleotides IMP (inosine 5'-monophosphate) and GMP (guanosine 5'-monophosphate), with the release of PPi.</text>
</comment>
<dbReference type="InterPro" id="IPR005904">
    <property type="entry name" value="Hxn_phspho_trans"/>
</dbReference>
<comment type="pathway">
    <text evidence="4 16">Purine metabolism; IMP biosynthesis via salvage pathway; IMP from hypoxanthine: step 1/1.</text>
</comment>
<dbReference type="PATRIC" id="fig|759620.7.peg.230"/>
<keyword evidence="12 16" id="KW-0547">Nucleotide-binding</keyword>
<keyword evidence="13 16" id="KW-0460">Magnesium</keyword>
<dbReference type="OrthoDB" id="9802824at2"/>
<dbReference type="Proteomes" id="UP000029079">
    <property type="component" value="Chromosome"/>
</dbReference>
<evidence type="ECO:0000256" key="12">
    <source>
        <dbReference type="ARBA" id="ARBA00022741"/>
    </source>
</evidence>
<keyword evidence="7 16" id="KW-0963">Cytoplasm</keyword>
<dbReference type="STRING" id="759620.WS105_0242"/>
<evidence type="ECO:0000313" key="18">
    <source>
        <dbReference type="Proteomes" id="UP000029079"/>
    </source>
</evidence>
<evidence type="ECO:0000256" key="13">
    <source>
        <dbReference type="ARBA" id="ARBA00022842"/>
    </source>
</evidence>
<dbReference type="UniPathway" id="UPA00909">
    <property type="reaction ID" value="UER00887"/>
</dbReference>
<comment type="similarity">
    <text evidence="6 16">Belongs to the purine/pyrimidine phosphoribosyltransferase family.</text>
</comment>
<evidence type="ECO:0000256" key="2">
    <source>
        <dbReference type="ARBA" id="ARBA00002049"/>
    </source>
</evidence>
<dbReference type="KEGG" id="wct:WS74_0244"/>
<dbReference type="Pfam" id="PF00156">
    <property type="entry name" value="Pribosyltran"/>
    <property type="match status" value="1"/>
</dbReference>
<dbReference type="GO" id="GO:0032263">
    <property type="term" value="P:GMP salvage"/>
    <property type="evidence" value="ECO:0007669"/>
    <property type="project" value="UniProtKB-UniPathway"/>
</dbReference>
<gene>
    <name evidence="17" type="ORF">WS74_0244</name>
</gene>
<sequence length="198" mass="22084">MTQWDMNNDIERVLYSEADIAAAAKRVGEELAADYEGRTPMILSVLKGAVLWTVDVMRHMQYSDVEFIDVSSYHGGIASSGEVELNIDLQTDIKGRDIIIMEDIVDTGRSLKFMIELLESRGAASVKVASLLDKKEGRVVEANVDYVGFDVPKAFVVGYGLDYKQLYRNLPYVGILKREVYDTAHADLVDTADITSEH</sequence>
<dbReference type="Gene3D" id="3.40.50.2020">
    <property type="match status" value="1"/>
</dbReference>
<keyword evidence="9 16" id="KW-0808">Transferase</keyword>
<dbReference type="PANTHER" id="PTHR43340:SF1">
    <property type="entry name" value="HYPOXANTHINE PHOSPHORIBOSYLTRANSFERASE"/>
    <property type="match status" value="1"/>
</dbReference>
<evidence type="ECO:0000256" key="5">
    <source>
        <dbReference type="ARBA" id="ARBA00004676"/>
    </source>
</evidence>
<comment type="cofactor">
    <cofactor evidence="1 16">
        <name>Mg(2+)</name>
        <dbReference type="ChEBI" id="CHEBI:18420"/>
    </cofactor>
</comment>
<dbReference type="KEGG" id="wci:WS105_0242"/>
<dbReference type="GO" id="GO:0046100">
    <property type="term" value="P:hypoxanthine metabolic process"/>
    <property type="evidence" value="ECO:0007669"/>
    <property type="project" value="TreeGrafter"/>
</dbReference>
<dbReference type="KEGG" id="wce:WS08_0244"/>
<reference evidence="18" key="2">
    <citation type="submission" date="2014-08" db="EMBL/GenBank/DDBJ databases">
        <title>Complete genome of Weissella ceti strain WS74 isolated from diseased rainbow trout in Brazil.</title>
        <authorList>
            <person name="Figueiredo H.C.P."/>
            <person name="Leal C.A.G."/>
            <person name="Pereira F.L."/>
            <person name="Soares S.C."/>
            <person name="Dorella F.A."/>
            <person name="Carvalho A.F."/>
            <person name="Azevedo V.A.C."/>
        </authorList>
    </citation>
    <scope>NUCLEOTIDE SEQUENCE [LARGE SCALE GENOMIC DNA]</scope>
    <source>
        <strain evidence="18">WS74</strain>
    </source>
</reference>
<dbReference type="GO" id="GO:0000287">
    <property type="term" value="F:magnesium ion binding"/>
    <property type="evidence" value="ECO:0007669"/>
    <property type="project" value="TreeGrafter"/>
</dbReference>
<name>A0A075TZ35_9LACO</name>
<evidence type="ECO:0000256" key="4">
    <source>
        <dbReference type="ARBA" id="ARBA00004669"/>
    </source>
</evidence>
<dbReference type="SUPFAM" id="SSF53271">
    <property type="entry name" value="PRTase-like"/>
    <property type="match status" value="1"/>
</dbReference>
<dbReference type="NCBIfam" id="TIGR01203">
    <property type="entry name" value="HGPRTase"/>
    <property type="match status" value="1"/>
</dbReference>
<evidence type="ECO:0000256" key="11">
    <source>
        <dbReference type="ARBA" id="ARBA00022726"/>
    </source>
</evidence>
<dbReference type="GO" id="GO:0032264">
    <property type="term" value="P:IMP salvage"/>
    <property type="evidence" value="ECO:0007669"/>
    <property type="project" value="UniProtKB-UniPathway"/>
</dbReference>
<organism evidence="17 18">
    <name type="scientific">Weissella ceti</name>
    <dbReference type="NCBI Taxonomy" id="759620"/>
    <lineage>
        <taxon>Bacteria</taxon>
        <taxon>Bacillati</taxon>
        <taxon>Bacillota</taxon>
        <taxon>Bacilli</taxon>
        <taxon>Lactobacillales</taxon>
        <taxon>Lactobacillaceae</taxon>
        <taxon>Weissella</taxon>
    </lineage>
</organism>